<dbReference type="AlphaFoldDB" id="A0AA35CM56"/>
<evidence type="ECO:0000313" key="1">
    <source>
        <dbReference type="EMBL" id="BDG60102.1"/>
    </source>
</evidence>
<proteinExistence type="predicted"/>
<dbReference type="Proteomes" id="UP001163687">
    <property type="component" value="Chromosome"/>
</dbReference>
<gene>
    <name evidence="1" type="ORF">caldi_11920</name>
</gene>
<organism evidence="1 2">
    <name type="scientific">Caldinitratiruptor microaerophilus</name>
    <dbReference type="NCBI Taxonomy" id="671077"/>
    <lineage>
        <taxon>Bacteria</taxon>
        <taxon>Bacillati</taxon>
        <taxon>Bacillota</taxon>
        <taxon>Clostridia</taxon>
        <taxon>Eubacteriales</taxon>
        <taxon>Symbiobacteriaceae</taxon>
        <taxon>Caldinitratiruptor</taxon>
    </lineage>
</organism>
<protein>
    <submittedName>
        <fullName evidence="1">Uncharacterized protein</fullName>
    </submittedName>
</protein>
<dbReference type="EMBL" id="AP025628">
    <property type="protein sequence ID" value="BDG60102.1"/>
    <property type="molecule type" value="Genomic_DNA"/>
</dbReference>
<dbReference type="RefSeq" id="WP_264844167.1">
    <property type="nucleotide sequence ID" value="NZ_AP025628.1"/>
</dbReference>
<accession>A0AA35CM56</accession>
<reference evidence="1" key="1">
    <citation type="submission" date="2022-03" db="EMBL/GenBank/DDBJ databases">
        <title>Complete genome sequence of Caldinitratiruptor microaerophilus.</title>
        <authorList>
            <person name="Mukaiyama R."/>
            <person name="Nishiyama T."/>
            <person name="Ueda K."/>
        </authorList>
    </citation>
    <scope>NUCLEOTIDE SEQUENCE</scope>
    <source>
        <strain evidence="1">JCM 16183</strain>
    </source>
</reference>
<keyword evidence="2" id="KW-1185">Reference proteome</keyword>
<name>A0AA35CM56_9FIRM</name>
<sequence>MAVSLLDAVADLYRIAVTERAATSTQRLKVLAQYCADQLDRLGLAGAEIEREVPGIGREKQWDVAWYHEGKCRLAISLKSILRNVSGTVPNRIDDLIGEVANAQLASSTTNVAAARWGRNSVGVEVDTSYFRGAVTRLQAEGGLLASVTVRESPPQLPERHAAGG</sequence>
<dbReference type="KEGG" id="cmic:caldi_11920"/>
<evidence type="ECO:0000313" key="2">
    <source>
        <dbReference type="Proteomes" id="UP001163687"/>
    </source>
</evidence>